<accession>A0A1I0XHZ0</accession>
<name>A0A1I0XHZ0_9BACI</name>
<dbReference type="Proteomes" id="UP000198642">
    <property type="component" value="Unassembled WGS sequence"/>
</dbReference>
<proteinExistence type="predicted"/>
<dbReference type="EMBL" id="FOJW01000005">
    <property type="protein sequence ID" value="SFA99900.1"/>
    <property type="molecule type" value="Genomic_DNA"/>
</dbReference>
<reference evidence="1 2" key="1">
    <citation type="submission" date="2016-10" db="EMBL/GenBank/DDBJ databases">
        <authorList>
            <person name="de Groot N.N."/>
        </authorList>
    </citation>
    <scope>NUCLEOTIDE SEQUENCE [LARGE SCALE GENOMIC DNA]</scope>
    <source>
        <strain evidence="1 2">CGMCC 1.3702</strain>
    </source>
</reference>
<dbReference type="RefSeq" id="WP_170848186.1">
    <property type="nucleotide sequence ID" value="NZ_FOJW01000005.1"/>
</dbReference>
<organism evidence="1 2">
    <name type="scientific">Lentibacillus halodurans</name>
    <dbReference type="NCBI Taxonomy" id="237679"/>
    <lineage>
        <taxon>Bacteria</taxon>
        <taxon>Bacillati</taxon>
        <taxon>Bacillota</taxon>
        <taxon>Bacilli</taxon>
        <taxon>Bacillales</taxon>
        <taxon>Bacillaceae</taxon>
        <taxon>Lentibacillus</taxon>
    </lineage>
</organism>
<dbReference type="AlphaFoldDB" id="A0A1I0XHZ0"/>
<evidence type="ECO:0000313" key="1">
    <source>
        <dbReference type="EMBL" id="SFA99900.1"/>
    </source>
</evidence>
<keyword evidence="2" id="KW-1185">Reference proteome</keyword>
<protein>
    <submittedName>
        <fullName evidence="1">Uncharacterized protein</fullName>
    </submittedName>
</protein>
<evidence type="ECO:0000313" key="2">
    <source>
        <dbReference type="Proteomes" id="UP000198642"/>
    </source>
</evidence>
<sequence>MNGLPFMNHRDEQTDYDRVKIYTMTLEDGNYKISLIEYDEITRDVPSNHKGEY</sequence>
<gene>
    <name evidence="1" type="ORF">SAMN04488072_10537</name>
</gene>